<proteinExistence type="predicted"/>
<dbReference type="AlphaFoldDB" id="A0ABD0L7W4"/>
<feature type="region of interest" description="Disordered" evidence="1">
    <location>
        <begin position="146"/>
        <end position="176"/>
    </location>
</feature>
<comment type="caution">
    <text evidence="2">The sequence shown here is derived from an EMBL/GenBank/DDBJ whole genome shotgun (WGS) entry which is preliminary data.</text>
</comment>
<feature type="compositionally biased region" description="Polar residues" evidence="1">
    <location>
        <begin position="78"/>
        <end position="102"/>
    </location>
</feature>
<feature type="compositionally biased region" description="Polar residues" evidence="1">
    <location>
        <begin position="149"/>
        <end position="162"/>
    </location>
</feature>
<feature type="compositionally biased region" description="Low complexity" evidence="1">
    <location>
        <begin position="163"/>
        <end position="172"/>
    </location>
</feature>
<dbReference type="Proteomes" id="UP001519460">
    <property type="component" value="Unassembled WGS sequence"/>
</dbReference>
<sequence>PQYVPTTPPYPPTSPYAQRLHVHNVSLPTTSPYPPTSPYAQRLHVHNVSLPTTSPYPPTSPYTQRLHVHNVSLPTTSPCPTVSLSTTSPCQQRPPSTTSSCPQRPPVHNVSLSTTSPCPTASPCPQRLPDPNMFLPHTVHSRVIRETTRASQQPSPNSQGTRASSPTPSASTQTGLTVFRGRVKARQVLVTSGGDPGSNLFKCRKSKRYFSLPLFAQSADSQGPLAARSSLPWDPASVGADREENGINRHMQHVTADTGSVPLDVQVLEVADFDEARMSHSTQLSPPHLHLTPPLQTVTSVMERVPTAKCGERVTSNLNDEHGKCSGRNDLDLTDGQQNHSWIFKLQARWRSGEY</sequence>
<protein>
    <submittedName>
        <fullName evidence="2">Uncharacterized protein</fullName>
    </submittedName>
</protein>
<evidence type="ECO:0000313" key="2">
    <source>
        <dbReference type="EMBL" id="KAK7495250.1"/>
    </source>
</evidence>
<evidence type="ECO:0000313" key="3">
    <source>
        <dbReference type="Proteomes" id="UP001519460"/>
    </source>
</evidence>
<reference evidence="2 3" key="1">
    <citation type="journal article" date="2023" name="Sci. Data">
        <title>Genome assembly of the Korean intertidal mud-creeper Batillaria attramentaria.</title>
        <authorList>
            <person name="Patra A.K."/>
            <person name="Ho P.T."/>
            <person name="Jun S."/>
            <person name="Lee S.J."/>
            <person name="Kim Y."/>
            <person name="Won Y.J."/>
        </authorList>
    </citation>
    <scope>NUCLEOTIDE SEQUENCE [LARGE SCALE GENOMIC DNA]</scope>
    <source>
        <strain evidence="2">Wonlab-2016</strain>
    </source>
</reference>
<accession>A0ABD0L7W4</accession>
<organism evidence="2 3">
    <name type="scientific">Batillaria attramentaria</name>
    <dbReference type="NCBI Taxonomy" id="370345"/>
    <lineage>
        <taxon>Eukaryota</taxon>
        <taxon>Metazoa</taxon>
        <taxon>Spiralia</taxon>
        <taxon>Lophotrochozoa</taxon>
        <taxon>Mollusca</taxon>
        <taxon>Gastropoda</taxon>
        <taxon>Caenogastropoda</taxon>
        <taxon>Sorbeoconcha</taxon>
        <taxon>Cerithioidea</taxon>
        <taxon>Batillariidae</taxon>
        <taxon>Batillaria</taxon>
    </lineage>
</organism>
<feature type="region of interest" description="Disordered" evidence="1">
    <location>
        <begin position="78"/>
        <end position="124"/>
    </location>
</feature>
<keyword evidence="3" id="KW-1185">Reference proteome</keyword>
<evidence type="ECO:0000256" key="1">
    <source>
        <dbReference type="SAM" id="MobiDB-lite"/>
    </source>
</evidence>
<name>A0ABD0L7W4_9CAEN</name>
<feature type="non-terminal residue" evidence="2">
    <location>
        <position position="1"/>
    </location>
</feature>
<dbReference type="EMBL" id="JACVVK020000076">
    <property type="protein sequence ID" value="KAK7495250.1"/>
    <property type="molecule type" value="Genomic_DNA"/>
</dbReference>
<gene>
    <name evidence="2" type="ORF">BaRGS_00013432</name>
</gene>